<evidence type="ECO:0000256" key="3">
    <source>
        <dbReference type="ARBA" id="ARBA00012544"/>
    </source>
</evidence>
<dbReference type="GO" id="GO:0016020">
    <property type="term" value="C:membrane"/>
    <property type="evidence" value="ECO:0007669"/>
    <property type="project" value="UniProtKB-SubCell"/>
</dbReference>
<evidence type="ECO:0000256" key="6">
    <source>
        <dbReference type="ARBA" id="ARBA00022692"/>
    </source>
</evidence>
<feature type="transmembrane region" description="Helical" evidence="11">
    <location>
        <begin position="486"/>
        <end position="508"/>
    </location>
</feature>
<dbReference type="SUPFAM" id="SSF53756">
    <property type="entry name" value="UDP-Glycosyltransferase/glycogen phosphorylase"/>
    <property type="match status" value="1"/>
</dbReference>
<evidence type="ECO:0000256" key="8">
    <source>
        <dbReference type="ARBA" id="ARBA00022989"/>
    </source>
</evidence>
<comment type="catalytic activity">
    <reaction evidence="10">
        <text>glucuronate acceptor + UDP-alpha-D-glucuronate = acceptor beta-D-glucuronoside + UDP + H(+)</text>
        <dbReference type="Rhea" id="RHEA:21032"/>
        <dbReference type="ChEBI" id="CHEBI:15378"/>
        <dbReference type="ChEBI" id="CHEBI:58052"/>
        <dbReference type="ChEBI" id="CHEBI:58223"/>
        <dbReference type="ChEBI" id="CHEBI:132367"/>
        <dbReference type="ChEBI" id="CHEBI:132368"/>
        <dbReference type="EC" id="2.4.1.17"/>
    </reaction>
</comment>
<sequence>MILKHFIPLIIFLIPTITTYNILVYSPSIGSSHTNFMARIADTLTDAGHDVTFLVPIVGEAKIDHLGVKSTKDVVTVELDHKIEEKPADADVKQYWRAEIDSENVKTLFTSFGDSLIRSCQRFLQRKDIFEEMKSRNFDVGIFEPLTICGVGFMHALGIRKTIIASSCVFLDPVLEAMGEPLDYSQVPGLLAKFDGDMTFWDKVENYKLSMAYQEWTWKIFDEESKMHKKFLGDSIPDWRELVSSSSLHFTNSIPYVNFPRTVTQKTIPIGGIQVDFDGIKSEKLADDWEEVLEKRTKNVLISFGSAMRSMDLPEEWRAGLLGAIKSQPNTTFIWKYESDDVSFAAGVSNIHFSKWVPQTSLLNDPRLTAFITHGGLGSTNELSHLGVPAIMIPVAADQTRNSNMLARHGGVIVLRKQDLGDPAKIEKAVKDILFDENYGENSKKLADLLRNQPLKPKEQVVRYVEFVAQFGPFPKMDLGGQGNFLSIYFVIYLPYLIFVLLFVLVLIRSLCSIKRTKEKMN</sequence>
<dbReference type="FunFam" id="3.40.50.2000:FF:000038">
    <property type="entry name" value="UDP-GlucuronosylTransferase"/>
    <property type="match status" value="1"/>
</dbReference>
<keyword evidence="8 11" id="KW-1133">Transmembrane helix</keyword>
<evidence type="ECO:0000256" key="4">
    <source>
        <dbReference type="ARBA" id="ARBA00022676"/>
    </source>
</evidence>
<evidence type="ECO:0000256" key="7">
    <source>
        <dbReference type="ARBA" id="ARBA00022729"/>
    </source>
</evidence>
<dbReference type="EMBL" id="GL379920">
    <property type="protein sequence ID" value="EGT35203.1"/>
    <property type="molecule type" value="Genomic_DNA"/>
</dbReference>
<dbReference type="PANTHER" id="PTHR48043:SF89">
    <property type="entry name" value="UDP-GLUCURONOSYLTRANSFERASE"/>
    <property type="match status" value="1"/>
</dbReference>
<keyword evidence="4" id="KW-0328">Glycosyltransferase</keyword>
<dbReference type="EC" id="2.4.1.17" evidence="3"/>
<keyword evidence="7" id="KW-0732">Signal</keyword>
<dbReference type="eggNOG" id="KOG1192">
    <property type="taxonomic scope" value="Eukaryota"/>
</dbReference>
<evidence type="ECO:0000256" key="10">
    <source>
        <dbReference type="ARBA" id="ARBA00047475"/>
    </source>
</evidence>
<feature type="transmembrane region" description="Helical" evidence="11">
    <location>
        <begin position="7"/>
        <end position="25"/>
    </location>
</feature>
<dbReference type="Pfam" id="PF00201">
    <property type="entry name" value="UDPGT"/>
    <property type="match status" value="1"/>
</dbReference>
<evidence type="ECO:0000313" key="12">
    <source>
        <dbReference type="EMBL" id="EGT35203.1"/>
    </source>
</evidence>
<evidence type="ECO:0000256" key="2">
    <source>
        <dbReference type="ARBA" id="ARBA00009995"/>
    </source>
</evidence>
<comment type="subcellular location">
    <subcellularLocation>
        <location evidence="1">Membrane</location>
        <topology evidence="1">Single-pass membrane protein</topology>
    </subcellularLocation>
</comment>
<dbReference type="Proteomes" id="UP000008068">
    <property type="component" value="Unassembled WGS sequence"/>
</dbReference>
<evidence type="ECO:0000256" key="5">
    <source>
        <dbReference type="ARBA" id="ARBA00022679"/>
    </source>
</evidence>
<evidence type="ECO:0000313" key="13">
    <source>
        <dbReference type="Proteomes" id="UP000008068"/>
    </source>
</evidence>
<evidence type="ECO:0000256" key="11">
    <source>
        <dbReference type="SAM" id="Phobius"/>
    </source>
</evidence>
<dbReference type="OMA" id="RINWHTD"/>
<keyword evidence="9 11" id="KW-0472">Membrane</keyword>
<dbReference type="HOGENOM" id="CLU_012949_1_4_1"/>
<name>G0NPD1_CAEBE</name>
<evidence type="ECO:0000256" key="1">
    <source>
        <dbReference type="ARBA" id="ARBA00004167"/>
    </source>
</evidence>
<dbReference type="STRING" id="135651.G0NPD1"/>
<dbReference type="GO" id="GO:0015020">
    <property type="term" value="F:glucuronosyltransferase activity"/>
    <property type="evidence" value="ECO:0007669"/>
    <property type="project" value="UniProtKB-EC"/>
</dbReference>
<proteinExistence type="inferred from homology"/>
<dbReference type="CDD" id="cd03784">
    <property type="entry name" value="GT1_Gtf-like"/>
    <property type="match status" value="1"/>
</dbReference>
<protein>
    <recommendedName>
        <fullName evidence="3">glucuronosyltransferase</fullName>
        <ecNumber evidence="3">2.4.1.17</ecNumber>
    </recommendedName>
</protein>
<accession>G0NPD1</accession>
<keyword evidence="5" id="KW-0808">Transferase</keyword>
<dbReference type="AlphaFoldDB" id="G0NPD1"/>
<dbReference type="PANTHER" id="PTHR48043">
    <property type="entry name" value="EG:EG0003.4 PROTEIN-RELATED"/>
    <property type="match status" value="1"/>
</dbReference>
<comment type="similarity">
    <text evidence="2">Belongs to the UDP-glycosyltransferase family.</text>
</comment>
<dbReference type="InParanoid" id="G0NPD1"/>
<keyword evidence="6 11" id="KW-0812">Transmembrane</keyword>
<reference evidence="13" key="1">
    <citation type="submission" date="2011-07" db="EMBL/GenBank/DDBJ databases">
        <authorList>
            <consortium name="Caenorhabditis brenneri Sequencing and Analysis Consortium"/>
            <person name="Wilson R.K."/>
        </authorList>
    </citation>
    <scope>NUCLEOTIDE SEQUENCE [LARGE SCALE GENOMIC DNA]</scope>
    <source>
        <strain evidence="13">PB2801</strain>
    </source>
</reference>
<dbReference type="InterPro" id="IPR002213">
    <property type="entry name" value="UDP_glucos_trans"/>
</dbReference>
<dbReference type="InterPro" id="IPR050271">
    <property type="entry name" value="UDP-glycosyltransferase"/>
</dbReference>
<gene>
    <name evidence="12" type="ORF">CAEBREN_11964</name>
</gene>
<dbReference type="Gene3D" id="3.40.50.2000">
    <property type="entry name" value="Glycogen Phosphorylase B"/>
    <property type="match status" value="2"/>
</dbReference>
<dbReference type="OrthoDB" id="5835829at2759"/>
<organism evidence="13">
    <name type="scientific">Caenorhabditis brenneri</name>
    <name type="common">Nematode worm</name>
    <dbReference type="NCBI Taxonomy" id="135651"/>
    <lineage>
        <taxon>Eukaryota</taxon>
        <taxon>Metazoa</taxon>
        <taxon>Ecdysozoa</taxon>
        <taxon>Nematoda</taxon>
        <taxon>Chromadorea</taxon>
        <taxon>Rhabditida</taxon>
        <taxon>Rhabditina</taxon>
        <taxon>Rhabditomorpha</taxon>
        <taxon>Rhabditoidea</taxon>
        <taxon>Rhabditidae</taxon>
        <taxon>Peloderinae</taxon>
        <taxon>Caenorhabditis</taxon>
    </lineage>
</organism>
<keyword evidence="13" id="KW-1185">Reference proteome</keyword>
<evidence type="ECO:0000256" key="9">
    <source>
        <dbReference type="ARBA" id="ARBA00023136"/>
    </source>
</evidence>